<dbReference type="Pfam" id="PF26423">
    <property type="entry name" value="LWR_salt"/>
    <property type="match status" value="1"/>
</dbReference>
<sequence length="131" mass="14839">MKAAYVFEAKFRVEAPGVAFDPNRFETTLRLFAPVPGVEPGAERIDWLFFRDRLWRGEIGDESSLRDAASDWLGVEVVSLSFSELRADEEYLDALKAEIDRDLSRFNAENVDEVLHQYLGSSIHAVDTEAV</sequence>
<proteinExistence type="predicted"/>
<dbReference type="AlphaFoldDB" id="A0A8T4GZ48"/>
<keyword evidence="2" id="KW-1185">Reference proteome</keyword>
<dbReference type="RefSeq" id="WP_209492639.1">
    <property type="nucleotide sequence ID" value="NZ_JAGGLC010000007.1"/>
</dbReference>
<evidence type="ECO:0000313" key="1">
    <source>
        <dbReference type="EMBL" id="MBP1988297.1"/>
    </source>
</evidence>
<protein>
    <recommendedName>
        <fullName evidence="3">LWR-salt protein</fullName>
    </recommendedName>
</protein>
<dbReference type="NCBIfam" id="NF033910">
    <property type="entry name" value="LWR_salt"/>
    <property type="match status" value="1"/>
</dbReference>
<name>A0A8T4GZ48_9EURY</name>
<comment type="caution">
    <text evidence="1">The sequence shown here is derived from an EMBL/GenBank/DDBJ whole genome shotgun (WGS) entry which is preliminary data.</text>
</comment>
<dbReference type="InterPro" id="IPR049798">
    <property type="entry name" value="LWR_salt"/>
</dbReference>
<reference evidence="1" key="1">
    <citation type="submission" date="2021-03" db="EMBL/GenBank/DDBJ databases">
        <title>Genomic Encyclopedia of Type Strains, Phase IV (KMG-IV): sequencing the most valuable type-strain genomes for metagenomic binning, comparative biology and taxonomic classification.</title>
        <authorList>
            <person name="Goeker M."/>
        </authorList>
    </citation>
    <scope>NUCLEOTIDE SEQUENCE</scope>
    <source>
        <strain evidence="1">DSM 26232</strain>
    </source>
</reference>
<organism evidence="1 2">
    <name type="scientific">Halolamina salifodinae</name>
    <dbReference type="NCBI Taxonomy" id="1202767"/>
    <lineage>
        <taxon>Archaea</taxon>
        <taxon>Methanobacteriati</taxon>
        <taxon>Methanobacteriota</taxon>
        <taxon>Stenosarchaea group</taxon>
        <taxon>Halobacteria</taxon>
        <taxon>Halobacteriales</taxon>
        <taxon>Haloferacaceae</taxon>
    </lineage>
</organism>
<dbReference type="OrthoDB" id="202660at2157"/>
<evidence type="ECO:0008006" key="3">
    <source>
        <dbReference type="Google" id="ProtNLM"/>
    </source>
</evidence>
<dbReference type="EMBL" id="JAGGLC010000007">
    <property type="protein sequence ID" value="MBP1988297.1"/>
    <property type="molecule type" value="Genomic_DNA"/>
</dbReference>
<evidence type="ECO:0000313" key="2">
    <source>
        <dbReference type="Proteomes" id="UP000823736"/>
    </source>
</evidence>
<accession>A0A8T4GZ48</accession>
<dbReference type="Proteomes" id="UP000823736">
    <property type="component" value="Unassembled WGS sequence"/>
</dbReference>
<gene>
    <name evidence="1" type="ORF">J2753_002819</name>
</gene>